<evidence type="ECO:0000313" key="1">
    <source>
        <dbReference type="EMBL" id="CAD2167749.1"/>
    </source>
</evidence>
<reference evidence="1 2" key="1">
    <citation type="submission" date="2020-08" db="EMBL/GenBank/DDBJ databases">
        <authorList>
            <person name="Koutsovoulos G."/>
            <person name="Danchin GJ E."/>
        </authorList>
    </citation>
    <scope>NUCLEOTIDE SEQUENCE [LARGE SCALE GENOMIC DNA]</scope>
</reference>
<dbReference type="EMBL" id="CAJEWN010000131">
    <property type="protein sequence ID" value="CAD2167749.1"/>
    <property type="molecule type" value="Genomic_DNA"/>
</dbReference>
<protein>
    <submittedName>
        <fullName evidence="1">Uncharacterized protein</fullName>
    </submittedName>
</protein>
<gene>
    <name evidence="1" type="ORF">MENT_LOCUS19056</name>
</gene>
<proteinExistence type="predicted"/>
<dbReference type="AlphaFoldDB" id="A0A6V7UZ65"/>
<sequence>MGNCRILRTTNLRRKQLERKKCSLYYCSFLENELGEEKLIE</sequence>
<name>A0A6V7UZ65_MELEN</name>
<organism evidence="1 2">
    <name type="scientific">Meloidogyne enterolobii</name>
    <name type="common">Root-knot nematode worm</name>
    <name type="synonym">Meloidogyne mayaguensis</name>
    <dbReference type="NCBI Taxonomy" id="390850"/>
    <lineage>
        <taxon>Eukaryota</taxon>
        <taxon>Metazoa</taxon>
        <taxon>Ecdysozoa</taxon>
        <taxon>Nematoda</taxon>
        <taxon>Chromadorea</taxon>
        <taxon>Rhabditida</taxon>
        <taxon>Tylenchina</taxon>
        <taxon>Tylenchomorpha</taxon>
        <taxon>Tylenchoidea</taxon>
        <taxon>Meloidogynidae</taxon>
        <taxon>Meloidogyninae</taxon>
        <taxon>Meloidogyne</taxon>
    </lineage>
</organism>
<dbReference type="Proteomes" id="UP000580250">
    <property type="component" value="Unassembled WGS sequence"/>
</dbReference>
<accession>A0A6V7UZ65</accession>
<comment type="caution">
    <text evidence="1">The sequence shown here is derived from an EMBL/GenBank/DDBJ whole genome shotgun (WGS) entry which is preliminary data.</text>
</comment>
<evidence type="ECO:0000313" key="2">
    <source>
        <dbReference type="Proteomes" id="UP000580250"/>
    </source>
</evidence>